<keyword evidence="16" id="KW-1185">Reference proteome</keyword>
<reference evidence="15 16" key="1">
    <citation type="submission" date="2020-08" db="EMBL/GenBank/DDBJ databases">
        <title>Sequencing the genomes of 1000 actinobacteria strains.</title>
        <authorList>
            <person name="Klenk H.-P."/>
        </authorList>
    </citation>
    <scope>NUCLEOTIDE SEQUENCE [LARGE SCALE GENOMIC DNA]</scope>
    <source>
        <strain evidence="15 16">DSM 19079</strain>
    </source>
</reference>
<evidence type="ECO:0000256" key="9">
    <source>
        <dbReference type="ARBA" id="ARBA00039033"/>
    </source>
</evidence>
<dbReference type="Pfam" id="PF00441">
    <property type="entry name" value="Acyl-CoA_dh_1"/>
    <property type="match status" value="1"/>
</dbReference>
<evidence type="ECO:0000256" key="11">
    <source>
        <dbReference type="RuleBase" id="RU362125"/>
    </source>
</evidence>
<keyword evidence="3 11" id="KW-0285">Flavoprotein</keyword>
<dbReference type="RefSeq" id="WP_135030557.1">
    <property type="nucleotide sequence ID" value="NZ_BMLA01000004.1"/>
</dbReference>
<name>A0A4Y8WXU8_9MICC</name>
<comment type="similarity">
    <text evidence="2 11">Belongs to the acyl-CoA dehydrogenase family.</text>
</comment>
<dbReference type="GO" id="GO:0046949">
    <property type="term" value="P:fatty-acyl-CoA biosynthetic process"/>
    <property type="evidence" value="ECO:0007669"/>
    <property type="project" value="TreeGrafter"/>
</dbReference>
<evidence type="ECO:0000259" key="12">
    <source>
        <dbReference type="Pfam" id="PF00441"/>
    </source>
</evidence>
<evidence type="ECO:0000313" key="15">
    <source>
        <dbReference type="EMBL" id="MBB4883818.1"/>
    </source>
</evidence>
<dbReference type="InterPro" id="IPR009075">
    <property type="entry name" value="AcylCo_DH/oxidase_C"/>
</dbReference>
<dbReference type="OrthoDB" id="9770681at2"/>
<feature type="domain" description="Acyl-CoA dehydrogenase/oxidase C-terminal" evidence="12">
    <location>
        <begin position="258"/>
        <end position="398"/>
    </location>
</feature>
<evidence type="ECO:0000256" key="1">
    <source>
        <dbReference type="ARBA" id="ARBA00001974"/>
    </source>
</evidence>
<keyword evidence="4 11" id="KW-0274">FAD</keyword>
<dbReference type="GO" id="GO:0050660">
    <property type="term" value="F:flavin adenine dinucleotide binding"/>
    <property type="evidence" value="ECO:0007669"/>
    <property type="project" value="InterPro"/>
</dbReference>
<dbReference type="EC" id="1.3.8.6" evidence="9"/>
<evidence type="ECO:0000259" key="13">
    <source>
        <dbReference type="Pfam" id="PF02770"/>
    </source>
</evidence>
<comment type="pathway">
    <text evidence="8">Amino-acid metabolism; tryptophan metabolism.</text>
</comment>
<dbReference type="Gene3D" id="2.40.110.10">
    <property type="entry name" value="Butyryl-CoA Dehydrogenase, subunit A, domain 2"/>
    <property type="match status" value="1"/>
</dbReference>
<evidence type="ECO:0000313" key="16">
    <source>
        <dbReference type="Proteomes" id="UP000560081"/>
    </source>
</evidence>
<dbReference type="SUPFAM" id="SSF47203">
    <property type="entry name" value="Acyl-CoA dehydrogenase C-terminal domain-like"/>
    <property type="match status" value="1"/>
</dbReference>
<evidence type="ECO:0000256" key="8">
    <source>
        <dbReference type="ARBA" id="ARBA00037927"/>
    </source>
</evidence>
<keyword evidence="5" id="KW-0809">Transit peptide</keyword>
<proteinExistence type="inferred from homology"/>
<dbReference type="InterPro" id="IPR037069">
    <property type="entry name" value="AcylCoA_DH/ox_N_sf"/>
</dbReference>
<comment type="catalytic activity">
    <reaction evidence="10">
        <text>glutaryl-CoA + oxidized [electron-transfer flavoprotein] + 2 H(+) = (2E)-butenoyl-CoA + reduced [electron-transfer flavoprotein] + CO2</text>
        <dbReference type="Rhea" id="RHEA:13389"/>
        <dbReference type="Rhea" id="RHEA-COMP:10685"/>
        <dbReference type="Rhea" id="RHEA-COMP:10686"/>
        <dbReference type="ChEBI" id="CHEBI:15378"/>
        <dbReference type="ChEBI" id="CHEBI:16526"/>
        <dbReference type="ChEBI" id="CHEBI:57332"/>
        <dbReference type="ChEBI" id="CHEBI:57378"/>
        <dbReference type="ChEBI" id="CHEBI:57692"/>
        <dbReference type="ChEBI" id="CHEBI:58307"/>
        <dbReference type="EC" id="1.3.8.6"/>
    </reaction>
</comment>
<dbReference type="Pfam" id="PF02770">
    <property type="entry name" value="Acyl-CoA_dh_M"/>
    <property type="match status" value="1"/>
</dbReference>
<dbReference type="InterPro" id="IPR009100">
    <property type="entry name" value="AcylCoA_DH/oxidase_NM_dom_sf"/>
</dbReference>
<comment type="cofactor">
    <cofactor evidence="1 11">
        <name>FAD</name>
        <dbReference type="ChEBI" id="CHEBI:57692"/>
    </cofactor>
</comment>
<sequence length="410" mass="43596">MSTPFHAESDSFLGRVDVVGLDALFSEQEKATALAVRAFVDEHIRPHIASWYEDAVFPREIVPEMGRLGVLGMPYAGYGCPGRSAVEYGLAAQELEAGDSGLRTFVSVQGSLAMGAIHKHGSEEQKEHWLPRMTAGEAVGCFGLTEPGAGSDPASMTTTARQEAGGDWVLNGTKRWIGLGTIADVAIVWAQTGEIGDGRGVRGFVVPTDTPGFTAEAITGKLSMRASIQTELHLEDVRLPADAILPADSAIGLKGPFQCLNEARYGIVWGAMGAARDSFDAVLDYTMGRTQFGAPLASYQLTQAKLADMAVAINRGYLLAHQIGRAKDAGTLTPAMISTGKLDNCRVAIGIARDAREMLGGNGVTLEHSPLRHANNLESVRTYEGTDEVHQLTLGRHLTGIGAFAPHATR</sequence>
<dbReference type="FunFam" id="1.10.540.10:FF:000026">
    <property type="entry name" value="Acyl-CoA dehydrogenase medium chain"/>
    <property type="match status" value="1"/>
</dbReference>
<feature type="domain" description="Acyl-CoA oxidase/dehydrogenase middle" evidence="13">
    <location>
        <begin position="141"/>
        <end position="237"/>
    </location>
</feature>
<evidence type="ECO:0000259" key="14">
    <source>
        <dbReference type="Pfam" id="PF02771"/>
    </source>
</evidence>
<feature type="domain" description="Acyl-CoA dehydrogenase/oxidase N-terminal" evidence="14">
    <location>
        <begin position="26"/>
        <end position="137"/>
    </location>
</feature>
<dbReference type="GO" id="GO:0033539">
    <property type="term" value="P:fatty acid beta-oxidation using acyl-CoA dehydrogenase"/>
    <property type="evidence" value="ECO:0007669"/>
    <property type="project" value="TreeGrafter"/>
</dbReference>
<dbReference type="InterPro" id="IPR052033">
    <property type="entry name" value="Glutaryl-CoA_DH_mitochondrial"/>
</dbReference>
<gene>
    <name evidence="15" type="ORF">BJ976_002169</name>
</gene>
<evidence type="ECO:0000256" key="7">
    <source>
        <dbReference type="ARBA" id="ARBA00037899"/>
    </source>
</evidence>
<dbReference type="Pfam" id="PF02771">
    <property type="entry name" value="Acyl-CoA_dh_N"/>
    <property type="match status" value="1"/>
</dbReference>
<evidence type="ECO:0000256" key="4">
    <source>
        <dbReference type="ARBA" id="ARBA00022827"/>
    </source>
</evidence>
<dbReference type="EMBL" id="JACHMC010000001">
    <property type="protein sequence ID" value="MBB4883818.1"/>
    <property type="molecule type" value="Genomic_DNA"/>
</dbReference>
<protein>
    <recommendedName>
        <fullName evidence="9">glutaryl-CoA dehydrogenase (ETF)</fullName>
        <ecNumber evidence="9">1.3.8.6</ecNumber>
    </recommendedName>
</protein>
<dbReference type="AlphaFoldDB" id="A0A4Y8WXU8"/>
<dbReference type="InterPro" id="IPR013786">
    <property type="entry name" value="AcylCoA_DH/ox_N"/>
</dbReference>
<dbReference type="GO" id="GO:0000062">
    <property type="term" value="F:fatty-acyl-CoA binding"/>
    <property type="evidence" value="ECO:0007669"/>
    <property type="project" value="TreeGrafter"/>
</dbReference>
<dbReference type="SUPFAM" id="SSF56645">
    <property type="entry name" value="Acyl-CoA dehydrogenase NM domain-like"/>
    <property type="match status" value="1"/>
</dbReference>
<dbReference type="Proteomes" id="UP000560081">
    <property type="component" value="Unassembled WGS sequence"/>
</dbReference>
<evidence type="ECO:0000256" key="10">
    <source>
        <dbReference type="ARBA" id="ARBA00049493"/>
    </source>
</evidence>
<dbReference type="InterPro" id="IPR006089">
    <property type="entry name" value="Acyl-CoA_DH_CS"/>
</dbReference>
<dbReference type="InterPro" id="IPR046373">
    <property type="entry name" value="Acyl-CoA_Oxase/DH_mid-dom_sf"/>
</dbReference>
<dbReference type="PROSITE" id="PS00073">
    <property type="entry name" value="ACYL_COA_DH_2"/>
    <property type="match status" value="1"/>
</dbReference>
<dbReference type="InterPro" id="IPR036250">
    <property type="entry name" value="AcylCo_DH-like_C"/>
</dbReference>
<comment type="caution">
    <text evidence="15">The sequence shown here is derived from an EMBL/GenBank/DDBJ whole genome shotgun (WGS) entry which is preliminary data.</text>
</comment>
<dbReference type="PANTHER" id="PTHR42807:SF1">
    <property type="entry name" value="GLUTARYL-COA DEHYDROGENASE, MITOCHONDRIAL"/>
    <property type="match status" value="1"/>
</dbReference>
<dbReference type="InterPro" id="IPR006091">
    <property type="entry name" value="Acyl-CoA_Oxase/DH_mid-dom"/>
</dbReference>
<evidence type="ECO:0000256" key="2">
    <source>
        <dbReference type="ARBA" id="ARBA00009347"/>
    </source>
</evidence>
<dbReference type="GO" id="GO:0004361">
    <property type="term" value="F:glutaryl-CoA dehydrogenase activity"/>
    <property type="evidence" value="ECO:0007669"/>
    <property type="project" value="UniProtKB-EC"/>
</dbReference>
<keyword evidence="6 11" id="KW-0560">Oxidoreductase</keyword>
<evidence type="ECO:0000256" key="3">
    <source>
        <dbReference type="ARBA" id="ARBA00022630"/>
    </source>
</evidence>
<dbReference type="PROSITE" id="PS00072">
    <property type="entry name" value="ACYL_COA_DH_1"/>
    <property type="match status" value="1"/>
</dbReference>
<dbReference type="Gene3D" id="1.20.140.10">
    <property type="entry name" value="Butyryl-CoA Dehydrogenase, subunit A, domain 3"/>
    <property type="match status" value="1"/>
</dbReference>
<accession>A0A4Y8WXU8</accession>
<organism evidence="15 16">
    <name type="scientific">Micrococcus flavus</name>
    <dbReference type="NCBI Taxonomy" id="384602"/>
    <lineage>
        <taxon>Bacteria</taxon>
        <taxon>Bacillati</taxon>
        <taxon>Actinomycetota</taxon>
        <taxon>Actinomycetes</taxon>
        <taxon>Micrococcales</taxon>
        <taxon>Micrococcaceae</taxon>
        <taxon>Micrococcus</taxon>
    </lineage>
</organism>
<dbReference type="PANTHER" id="PTHR42807">
    <property type="entry name" value="GLUTARYL-COA DEHYDROGENASE, MITOCHONDRIAL"/>
    <property type="match status" value="1"/>
</dbReference>
<dbReference type="Gene3D" id="1.10.540.10">
    <property type="entry name" value="Acyl-CoA dehydrogenase/oxidase, N-terminal domain"/>
    <property type="match status" value="1"/>
</dbReference>
<evidence type="ECO:0000256" key="6">
    <source>
        <dbReference type="ARBA" id="ARBA00023002"/>
    </source>
</evidence>
<evidence type="ECO:0000256" key="5">
    <source>
        <dbReference type="ARBA" id="ARBA00022946"/>
    </source>
</evidence>
<comment type="pathway">
    <text evidence="7">Amino-acid metabolism; lysine degradation.</text>
</comment>